<sequence length="59" mass="7101">MTKTKKKSFDAVEFMRKQRERLSKLYSENPEKFFQEVKEAGEKYRESSAKKSHKQKSKV</sequence>
<accession>A0A0W8FVT6</accession>
<comment type="caution">
    <text evidence="1">The sequence shown here is derived from an EMBL/GenBank/DDBJ whole genome shotgun (WGS) entry which is preliminary data.</text>
</comment>
<dbReference type="EMBL" id="LNQE01000781">
    <property type="protein sequence ID" value="KUG25029.1"/>
    <property type="molecule type" value="Genomic_DNA"/>
</dbReference>
<organism evidence="1">
    <name type="scientific">hydrocarbon metagenome</name>
    <dbReference type="NCBI Taxonomy" id="938273"/>
    <lineage>
        <taxon>unclassified sequences</taxon>
        <taxon>metagenomes</taxon>
        <taxon>ecological metagenomes</taxon>
    </lineage>
</organism>
<dbReference type="AlphaFoldDB" id="A0A0W8FVT6"/>
<protein>
    <submittedName>
        <fullName evidence="1">Uncharacterized protein</fullName>
    </submittedName>
</protein>
<reference evidence="1" key="1">
    <citation type="journal article" date="2015" name="Proc. Natl. Acad. Sci. U.S.A.">
        <title>Networks of energetic and metabolic interactions define dynamics in microbial communities.</title>
        <authorList>
            <person name="Embree M."/>
            <person name="Liu J.K."/>
            <person name="Al-Bassam M.M."/>
            <person name="Zengler K."/>
        </authorList>
    </citation>
    <scope>NUCLEOTIDE SEQUENCE</scope>
</reference>
<gene>
    <name evidence="1" type="ORF">ASZ90_005167</name>
</gene>
<name>A0A0W8FVT6_9ZZZZ</name>
<proteinExistence type="predicted"/>
<evidence type="ECO:0000313" key="1">
    <source>
        <dbReference type="EMBL" id="KUG25029.1"/>
    </source>
</evidence>